<evidence type="ECO:0000256" key="1">
    <source>
        <dbReference type="SAM" id="MobiDB-lite"/>
    </source>
</evidence>
<dbReference type="PANTHER" id="PTHR43308">
    <property type="entry name" value="OUTER MEMBRANE PROTEIN ALPHA-RELATED"/>
    <property type="match status" value="1"/>
</dbReference>
<sequence length="714" mass="76260">MSVLYISPIGQDSNEGSANFPVKTIAQALRQVGRGGVVQLAAGTYQSGEQFPLKIPDGVTISSDDSRTAVIKGGGLVGAMNVAVVLGDRAQIRGVTVTNPQGSGILASEGTALIIGNRLVACQQSGVVITGTAHPFVSKNEFIDNGATGLSMSGGTKGEIRQNRFERTGYGITLSDKAAPLVIDNQLVDNRCALSITNDAKPVLRKNRATRSQESALWIQDRAQPDIGQPQDLGDNWFEGKTYDVRNDTPLPLSTAGNQINPVRVKGSVAYLPSEIPDEVAVPAVLLGNVEPQPLPPEPFPDKPDPSASASLDSRFNDLVGHWSAPFVEALAEKNLVKGFLNGTFQPDNQVTRAEFAALVTAAFPQVAKTQSVLRFPDVSADFWGARAIRQAQAQGFLSGFPDGSFRPNAPLTKVQAIVSLVNGLELGAGRSEALLVYRDRAQVPSYAINAVAAATNREMIVGYPDPAQLKPLSPISRAETTALVHQAMVAIGTTQAIASPFILTAKATLPSFTDLPTQHWARGYIDPMVKAGWLSGFRDGTFRPDAPITRAQFATVLVNVFDPEAKRAAIQFRDVAEDFWGAAAIQRAYRAKFISGFPDLTFDPNFPLTKLQSLLALVSGLSLQAVSVPDVRSLDIYSDRSAIPNYAASAIASATQLGLVFNYPIPTELRPSRVATRAEVCAMVYQALTVADKVPAVASPYQVLWGDRSRAIE</sequence>
<dbReference type="InterPro" id="IPR001119">
    <property type="entry name" value="SLH_dom"/>
</dbReference>
<dbReference type="InterPro" id="IPR011050">
    <property type="entry name" value="Pectin_lyase_fold/virulence"/>
</dbReference>
<feature type="domain" description="SLH" evidence="2">
    <location>
        <begin position="436"/>
        <end position="499"/>
    </location>
</feature>
<dbReference type="InterPro" id="IPR051465">
    <property type="entry name" value="Cell_Envelope_Struct_Comp"/>
</dbReference>
<dbReference type="InterPro" id="IPR011459">
    <property type="entry name" value="DUF1565"/>
</dbReference>
<comment type="caution">
    <text evidence="3">The sequence shown here is derived from an EMBL/GenBank/DDBJ whole genome shotgun (WGS) entry which is preliminary data.</text>
</comment>
<feature type="domain" description="SLH" evidence="2">
    <location>
        <begin position="509"/>
        <end position="572"/>
    </location>
</feature>
<dbReference type="Gene3D" id="2.160.20.10">
    <property type="entry name" value="Single-stranded right-handed beta-helix, Pectin lyase-like"/>
    <property type="match status" value="1"/>
</dbReference>
<reference evidence="4" key="1">
    <citation type="submission" date="2018-04" db="EMBL/GenBank/DDBJ databases">
        <authorList>
            <person name="Cornet L."/>
        </authorList>
    </citation>
    <scope>NUCLEOTIDE SEQUENCE [LARGE SCALE GENOMIC DNA]</scope>
</reference>
<dbReference type="EMBL" id="QBMC01000009">
    <property type="protein sequence ID" value="PZO22508.1"/>
    <property type="molecule type" value="Genomic_DNA"/>
</dbReference>
<dbReference type="Proteomes" id="UP000249354">
    <property type="component" value="Unassembled WGS sequence"/>
</dbReference>
<dbReference type="PROSITE" id="PS51272">
    <property type="entry name" value="SLH"/>
    <property type="match status" value="6"/>
</dbReference>
<feature type="domain" description="SLH" evidence="2">
    <location>
        <begin position="375"/>
        <end position="435"/>
    </location>
</feature>
<organism evidence="3 4">
    <name type="scientific">Leptolyngbya foveolarum</name>
    <dbReference type="NCBI Taxonomy" id="47253"/>
    <lineage>
        <taxon>Bacteria</taxon>
        <taxon>Bacillati</taxon>
        <taxon>Cyanobacteriota</taxon>
        <taxon>Cyanophyceae</taxon>
        <taxon>Leptolyngbyales</taxon>
        <taxon>Leptolyngbyaceae</taxon>
        <taxon>Leptolyngbya group</taxon>
        <taxon>Leptolyngbya</taxon>
    </lineage>
</organism>
<proteinExistence type="predicted"/>
<accession>A0A2W4WT11</accession>
<evidence type="ECO:0000313" key="3">
    <source>
        <dbReference type="EMBL" id="PZO22508.1"/>
    </source>
</evidence>
<dbReference type="Pfam" id="PF07602">
    <property type="entry name" value="DUF1565"/>
    <property type="match status" value="1"/>
</dbReference>
<dbReference type="Pfam" id="PF00395">
    <property type="entry name" value="SLH"/>
    <property type="match status" value="6"/>
</dbReference>
<reference evidence="3 4" key="2">
    <citation type="submission" date="2018-06" db="EMBL/GenBank/DDBJ databases">
        <title>Metagenomic assembly of (sub)arctic Cyanobacteria and their associated microbiome from non-axenic cultures.</title>
        <authorList>
            <person name="Baurain D."/>
        </authorList>
    </citation>
    <scope>NUCLEOTIDE SEQUENCE [LARGE SCALE GENOMIC DNA]</scope>
    <source>
        <strain evidence="3">ULC129bin1</strain>
    </source>
</reference>
<feature type="domain" description="SLH" evidence="2">
    <location>
        <begin position="311"/>
        <end position="374"/>
    </location>
</feature>
<dbReference type="SUPFAM" id="SSF51126">
    <property type="entry name" value="Pectin lyase-like"/>
    <property type="match status" value="1"/>
</dbReference>
<feature type="domain" description="SLH" evidence="2">
    <location>
        <begin position="635"/>
        <end position="699"/>
    </location>
</feature>
<dbReference type="InterPro" id="IPR006626">
    <property type="entry name" value="PbH1"/>
</dbReference>
<protein>
    <recommendedName>
        <fullName evidence="2">SLH domain-containing protein</fullName>
    </recommendedName>
</protein>
<evidence type="ECO:0000259" key="2">
    <source>
        <dbReference type="PROSITE" id="PS51272"/>
    </source>
</evidence>
<name>A0A2W4WT11_9CYAN</name>
<dbReference type="AlphaFoldDB" id="A0A2W4WT11"/>
<gene>
    <name evidence="3" type="ORF">DCF25_02580</name>
</gene>
<feature type="region of interest" description="Disordered" evidence="1">
    <location>
        <begin position="292"/>
        <end position="312"/>
    </location>
</feature>
<evidence type="ECO:0000313" key="4">
    <source>
        <dbReference type="Proteomes" id="UP000249354"/>
    </source>
</evidence>
<feature type="domain" description="SLH" evidence="2">
    <location>
        <begin position="573"/>
        <end position="632"/>
    </location>
</feature>
<dbReference type="SMART" id="SM00710">
    <property type="entry name" value="PbH1"/>
    <property type="match status" value="4"/>
</dbReference>
<dbReference type="PANTHER" id="PTHR43308:SF5">
    <property type="entry name" value="S-LAYER PROTEIN _ PEPTIDOGLYCAN ENDO-BETA-N-ACETYLGLUCOSAMINIDASE"/>
    <property type="match status" value="1"/>
</dbReference>
<dbReference type="InterPro" id="IPR012334">
    <property type="entry name" value="Pectin_lyas_fold"/>
</dbReference>